<evidence type="ECO:0000313" key="16">
    <source>
        <dbReference type="EMBL" id="SVA71847.1"/>
    </source>
</evidence>
<dbReference type="SUPFAM" id="SSF55186">
    <property type="entry name" value="ThrRS/AlaRS common domain"/>
    <property type="match status" value="1"/>
</dbReference>
<reference evidence="16" key="1">
    <citation type="submission" date="2018-05" db="EMBL/GenBank/DDBJ databases">
        <authorList>
            <person name="Lanie J.A."/>
            <person name="Ng W.-L."/>
            <person name="Kazmierczak K.M."/>
            <person name="Andrzejewski T.M."/>
            <person name="Davidsen T.M."/>
            <person name="Wayne K.J."/>
            <person name="Tettelin H."/>
            <person name="Glass J.I."/>
            <person name="Rusch D."/>
            <person name="Podicherti R."/>
            <person name="Tsui H.-C.T."/>
            <person name="Winkler M.E."/>
        </authorList>
    </citation>
    <scope>NUCLEOTIDE SEQUENCE</scope>
</reference>
<evidence type="ECO:0000259" key="15">
    <source>
        <dbReference type="PROSITE" id="PS50860"/>
    </source>
</evidence>
<dbReference type="HAMAP" id="MF_00036_B">
    <property type="entry name" value="Ala_tRNA_synth_B"/>
    <property type="match status" value="1"/>
</dbReference>
<dbReference type="GO" id="GO:0005829">
    <property type="term" value="C:cytosol"/>
    <property type="evidence" value="ECO:0007669"/>
    <property type="project" value="TreeGrafter"/>
</dbReference>
<keyword evidence="10" id="KW-0862">Zinc</keyword>
<dbReference type="Gene3D" id="2.40.30.130">
    <property type="match status" value="1"/>
</dbReference>
<dbReference type="InterPro" id="IPR018164">
    <property type="entry name" value="Ala-tRNA-synth_IIc_N"/>
</dbReference>
<dbReference type="Gene3D" id="3.30.930.10">
    <property type="entry name" value="Bira Bifunctional Protein, Domain 2"/>
    <property type="match status" value="1"/>
</dbReference>
<dbReference type="InterPro" id="IPR018163">
    <property type="entry name" value="Thr/Ala-tRNA-synth_IIc_edit"/>
</dbReference>
<evidence type="ECO:0000256" key="7">
    <source>
        <dbReference type="ARBA" id="ARBA00022598"/>
    </source>
</evidence>
<dbReference type="SUPFAM" id="SSF101353">
    <property type="entry name" value="Putative anticodon-binding domain of alanyl-tRNA synthetase (AlaRS)"/>
    <property type="match status" value="1"/>
</dbReference>
<dbReference type="FunFam" id="3.30.930.10:FF:000004">
    <property type="entry name" value="Alanine--tRNA ligase"/>
    <property type="match status" value="1"/>
</dbReference>
<dbReference type="InterPro" id="IPR050058">
    <property type="entry name" value="Ala-tRNA_ligase"/>
</dbReference>
<dbReference type="InterPro" id="IPR012947">
    <property type="entry name" value="tRNA_SAD"/>
</dbReference>
<evidence type="ECO:0000256" key="1">
    <source>
        <dbReference type="ARBA" id="ARBA00001947"/>
    </source>
</evidence>
<dbReference type="Pfam" id="PF01411">
    <property type="entry name" value="tRNA-synt_2c"/>
    <property type="match status" value="1"/>
</dbReference>
<comment type="similarity">
    <text evidence="3">Belongs to the class-II aminoacyl-tRNA synthetase family.</text>
</comment>
<dbReference type="Gene3D" id="3.10.310.40">
    <property type="match status" value="1"/>
</dbReference>
<dbReference type="SMART" id="SM00863">
    <property type="entry name" value="tRNA_SAD"/>
    <property type="match status" value="1"/>
</dbReference>
<dbReference type="InterPro" id="IPR018165">
    <property type="entry name" value="Ala-tRNA-synth_IIc_core"/>
</dbReference>
<dbReference type="Pfam" id="PF02272">
    <property type="entry name" value="DHHA1"/>
    <property type="match status" value="1"/>
</dbReference>
<dbReference type="InterPro" id="IPR045864">
    <property type="entry name" value="aa-tRNA-synth_II/BPL/LPL"/>
</dbReference>
<dbReference type="InterPro" id="IPR023033">
    <property type="entry name" value="Ala_tRNA_ligase_euk/bac"/>
</dbReference>
<sequence length="887" mass="100116">MNSNEIRSTFLNFFEKNGHKIVHSSSLVPQNDPTLMFVNSGMVQFKNVFTGKEKLDYKRAVSAQKCVRAGGKHNDLENVGYTARHHTFFEMLGNFSFGDYFKDIAIELAWKLITNEFGLDKDRLLVTVFDQDEEAFNLWKKITGLPESKIIKISTSDNFWSMGETGPCGPCSEIFYDHGENYIGGPPGSDNEDGDRFIEIWNLVFMQYEQVTKKLREDLPKPSIDTGMGLERMTALLQNTNDNYASDIFQPIVEKSIELTNSEKSINSASHRVIADHLRSASFLISDGVLPSNEGRGYVLRRIMRRGMRHAHSLGNIEPIFHKIFPILLSTMKDAYPELERAKDLISNTLLNEETKFKKTIDNGLKILEDEIQNTINNIFSGEVAFKLYDTYGFPLDLTQDYLKNKNINVDTSTFDENMLQQKERARKSWRGTGDIGDSKIWFEVIRDLESTEFVGYDQEKSESIIKKIIFNNKNVQNINIGDEGVIILNQTPFYGESGGQIGDKGSLYSDKFVFAVSNTTKIFGSFFLHWGKVVKGTGNIGDQVTASINAKKRNLIRNNHSATHLLHESLRQILGNHVTQKGSLVNDEKLRFDFSHNDPIDNIDLEKIEKIVNKIILQKSSVTTEILNQQSAIDEGAIALFGEKYEDEVRVITMGTNSDNYFFSKELCGGTHVKNTGDIKKFKITSQSSVASGIRRLEAVTNIGVDNYKSDQLIKEKEKNNQIENEINKYLNLIKKTAPEKIIKISNDTKLNDQLKDIKNIYNDIQQNADISENIKNVKVEKVGNYNLIYLLANKYPSKAFKLFIDEQKKSYPNDSVIILVSCDGTKVSIIVGITEDLTSKFDATNFVKLASTIVGGKGGGGRKDLAQAGGNKPENVDKIYVEIKN</sequence>
<keyword evidence="6" id="KW-0820">tRNA-binding</keyword>
<dbReference type="SUPFAM" id="SSF50447">
    <property type="entry name" value="Translation proteins"/>
    <property type="match status" value="1"/>
</dbReference>
<dbReference type="FunFam" id="3.10.310.40:FF:000001">
    <property type="entry name" value="Alanine--tRNA ligase"/>
    <property type="match status" value="1"/>
</dbReference>
<dbReference type="EMBL" id="UINC01017358">
    <property type="protein sequence ID" value="SVA71847.1"/>
    <property type="molecule type" value="Genomic_DNA"/>
</dbReference>
<dbReference type="NCBIfam" id="TIGR00344">
    <property type="entry name" value="alaS"/>
    <property type="match status" value="1"/>
</dbReference>
<evidence type="ECO:0000256" key="6">
    <source>
        <dbReference type="ARBA" id="ARBA00022555"/>
    </source>
</evidence>
<dbReference type="GO" id="GO:0002161">
    <property type="term" value="F:aminoacyl-tRNA deacylase activity"/>
    <property type="evidence" value="ECO:0007669"/>
    <property type="project" value="TreeGrafter"/>
</dbReference>
<evidence type="ECO:0000256" key="12">
    <source>
        <dbReference type="ARBA" id="ARBA00022884"/>
    </source>
</evidence>
<feature type="non-terminal residue" evidence="16">
    <location>
        <position position="887"/>
    </location>
</feature>
<keyword evidence="8" id="KW-0479">Metal-binding</keyword>
<comment type="cofactor">
    <cofactor evidence="1">
        <name>Zn(2+)</name>
        <dbReference type="ChEBI" id="CHEBI:29105"/>
    </cofactor>
</comment>
<proteinExistence type="inferred from homology"/>
<dbReference type="CDD" id="cd00673">
    <property type="entry name" value="AlaRS_core"/>
    <property type="match status" value="1"/>
</dbReference>
<evidence type="ECO:0000256" key="11">
    <source>
        <dbReference type="ARBA" id="ARBA00022840"/>
    </source>
</evidence>
<accession>A0A381Y629</accession>
<dbReference type="FunFam" id="2.40.30.130:FF:000001">
    <property type="entry name" value="Alanine--tRNA ligase"/>
    <property type="match status" value="1"/>
</dbReference>
<keyword evidence="7" id="KW-0436">Ligase</keyword>
<dbReference type="GO" id="GO:0004813">
    <property type="term" value="F:alanine-tRNA ligase activity"/>
    <property type="evidence" value="ECO:0007669"/>
    <property type="project" value="UniProtKB-EC"/>
</dbReference>
<dbReference type="GO" id="GO:0005524">
    <property type="term" value="F:ATP binding"/>
    <property type="evidence" value="ECO:0007669"/>
    <property type="project" value="UniProtKB-KW"/>
</dbReference>
<dbReference type="PANTHER" id="PTHR11777">
    <property type="entry name" value="ALANYL-TRNA SYNTHETASE"/>
    <property type="match status" value="1"/>
</dbReference>
<keyword evidence="11" id="KW-0067">ATP-binding</keyword>
<organism evidence="16">
    <name type="scientific">marine metagenome</name>
    <dbReference type="NCBI Taxonomy" id="408172"/>
    <lineage>
        <taxon>unclassified sequences</taxon>
        <taxon>metagenomes</taxon>
        <taxon>ecological metagenomes</taxon>
    </lineage>
</organism>
<dbReference type="InterPro" id="IPR002318">
    <property type="entry name" value="Ala-tRNA-lgiase_IIc"/>
</dbReference>
<dbReference type="PRINTS" id="PR00980">
    <property type="entry name" value="TRNASYNTHALA"/>
</dbReference>
<dbReference type="GO" id="GO:0000049">
    <property type="term" value="F:tRNA binding"/>
    <property type="evidence" value="ECO:0007669"/>
    <property type="project" value="UniProtKB-KW"/>
</dbReference>
<dbReference type="FunFam" id="3.30.980.10:FF:000004">
    <property type="entry name" value="Alanine--tRNA ligase, cytoplasmic"/>
    <property type="match status" value="1"/>
</dbReference>
<keyword evidence="12" id="KW-0694">RNA-binding</keyword>
<dbReference type="PANTHER" id="PTHR11777:SF9">
    <property type="entry name" value="ALANINE--TRNA LIGASE, CYTOPLASMIC"/>
    <property type="match status" value="1"/>
</dbReference>
<dbReference type="Pfam" id="PF07973">
    <property type="entry name" value="tRNA_SAD"/>
    <property type="match status" value="1"/>
</dbReference>
<evidence type="ECO:0000256" key="8">
    <source>
        <dbReference type="ARBA" id="ARBA00022723"/>
    </source>
</evidence>
<dbReference type="GO" id="GO:0006419">
    <property type="term" value="P:alanyl-tRNA aminoacylation"/>
    <property type="evidence" value="ECO:0007669"/>
    <property type="project" value="InterPro"/>
</dbReference>
<dbReference type="InterPro" id="IPR018162">
    <property type="entry name" value="Ala-tRNA-ligase_IIc_anticod-bd"/>
</dbReference>
<dbReference type="EC" id="6.1.1.7" evidence="4"/>
<feature type="domain" description="Alanyl-transfer RNA synthetases family profile" evidence="15">
    <location>
        <begin position="1"/>
        <end position="712"/>
    </location>
</feature>
<feature type="non-terminal residue" evidence="16">
    <location>
        <position position="1"/>
    </location>
</feature>
<comment type="subcellular location">
    <subcellularLocation>
        <location evidence="2">Cytoplasm</location>
    </subcellularLocation>
</comment>
<keyword evidence="9" id="KW-0547">Nucleotide-binding</keyword>
<evidence type="ECO:0000256" key="13">
    <source>
        <dbReference type="ARBA" id="ARBA00022917"/>
    </source>
</evidence>
<dbReference type="Gene3D" id="3.30.54.20">
    <property type="match status" value="1"/>
</dbReference>
<evidence type="ECO:0000256" key="3">
    <source>
        <dbReference type="ARBA" id="ARBA00008226"/>
    </source>
</evidence>
<dbReference type="GO" id="GO:0046872">
    <property type="term" value="F:metal ion binding"/>
    <property type="evidence" value="ECO:0007669"/>
    <property type="project" value="UniProtKB-KW"/>
</dbReference>
<evidence type="ECO:0000256" key="10">
    <source>
        <dbReference type="ARBA" id="ARBA00022833"/>
    </source>
</evidence>
<dbReference type="SUPFAM" id="SSF55681">
    <property type="entry name" value="Class II aaRS and biotin synthetases"/>
    <property type="match status" value="1"/>
</dbReference>
<dbReference type="Gene3D" id="3.30.980.10">
    <property type="entry name" value="Threonyl-trna Synthetase, Chain A, domain 2"/>
    <property type="match status" value="1"/>
</dbReference>
<dbReference type="PROSITE" id="PS50860">
    <property type="entry name" value="AA_TRNA_LIGASE_II_ALA"/>
    <property type="match status" value="1"/>
</dbReference>
<dbReference type="FunFam" id="3.30.54.20:FF:000001">
    <property type="entry name" value="Alanine--tRNA ligase"/>
    <property type="match status" value="1"/>
</dbReference>
<gene>
    <name evidence="16" type="ORF">METZ01_LOCUS124701</name>
</gene>
<evidence type="ECO:0000256" key="4">
    <source>
        <dbReference type="ARBA" id="ARBA00013168"/>
    </source>
</evidence>
<dbReference type="InterPro" id="IPR003156">
    <property type="entry name" value="DHHA1_dom"/>
</dbReference>
<evidence type="ECO:0000256" key="2">
    <source>
        <dbReference type="ARBA" id="ARBA00004496"/>
    </source>
</evidence>
<evidence type="ECO:0000256" key="14">
    <source>
        <dbReference type="ARBA" id="ARBA00023146"/>
    </source>
</evidence>
<keyword evidence="14" id="KW-0030">Aminoacyl-tRNA synthetase</keyword>
<dbReference type="InterPro" id="IPR009000">
    <property type="entry name" value="Transl_B-barrel_sf"/>
</dbReference>
<evidence type="ECO:0000256" key="9">
    <source>
        <dbReference type="ARBA" id="ARBA00022741"/>
    </source>
</evidence>
<dbReference type="AlphaFoldDB" id="A0A381Y629"/>
<name>A0A381Y629_9ZZZZ</name>
<evidence type="ECO:0000256" key="5">
    <source>
        <dbReference type="ARBA" id="ARBA00017959"/>
    </source>
</evidence>
<protein>
    <recommendedName>
        <fullName evidence="5">Alanine--tRNA ligase</fullName>
        <ecNumber evidence="4">6.1.1.7</ecNumber>
    </recommendedName>
</protein>
<keyword evidence="13" id="KW-0648">Protein biosynthesis</keyword>
<dbReference type="GO" id="GO:0045892">
    <property type="term" value="P:negative regulation of DNA-templated transcription"/>
    <property type="evidence" value="ECO:0007669"/>
    <property type="project" value="TreeGrafter"/>
</dbReference>